<organism evidence="1 2">
    <name type="scientific">Ruminiclostridium hungatei</name>
    <name type="common">Clostridium hungatei</name>
    <dbReference type="NCBI Taxonomy" id="48256"/>
    <lineage>
        <taxon>Bacteria</taxon>
        <taxon>Bacillati</taxon>
        <taxon>Bacillota</taxon>
        <taxon>Clostridia</taxon>
        <taxon>Eubacteriales</taxon>
        <taxon>Oscillospiraceae</taxon>
        <taxon>Ruminiclostridium</taxon>
    </lineage>
</organism>
<comment type="caution">
    <text evidence="1">The sequence shown here is derived from an EMBL/GenBank/DDBJ whole genome shotgun (WGS) entry which is preliminary data.</text>
</comment>
<dbReference type="InterPro" id="IPR052022">
    <property type="entry name" value="26kDa_periplasmic_antigen"/>
</dbReference>
<reference evidence="1 2" key="1">
    <citation type="submission" date="2017-03" db="EMBL/GenBank/DDBJ databases">
        <title>Genome sequence of Clostridium hungatei DSM 14427.</title>
        <authorList>
            <person name="Poehlein A."/>
            <person name="Daniel R."/>
        </authorList>
    </citation>
    <scope>NUCLEOTIDE SEQUENCE [LARGE SCALE GENOMIC DNA]</scope>
    <source>
        <strain evidence="1 2">DSM 14427</strain>
    </source>
</reference>
<proteinExistence type="predicted"/>
<protein>
    <submittedName>
        <fullName evidence="1">26 kDa periplasmic immunogenic protein</fullName>
    </submittedName>
</protein>
<dbReference type="EMBL" id="MZGX01000023">
    <property type="protein sequence ID" value="OPX42891.1"/>
    <property type="molecule type" value="Genomic_DNA"/>
</dbReference>
<evidence type="ECO:0000313" key="2">
    <source>
        <dbReference type="Proteomes" id="UP000191554"/>
    </source>
</evidence>
<evidence type="ECO:0000313" key="1">
    <source>
        <dbReference type="EMBL" id="OPX42891.1"/>
    </source>
</evidence>
<dbReference type="STRING" id="48256.CLHUN_32150"/>
<dbReference type="RefSeq" id="WP_080065652.1">
    <property type="nucleotide sequence ID" value="NZ_MZGX01000023.1"/>
</dbReference>
<dbReference type="GO" id="GO:0006974">
    <property type="term" value="P:DNA damage response"/>
    <property type="evidence" value="ECO:0007669"/>
    <property type="project" value="TreeGrafter"/>
</dbReference>
<dbReference type="Pfam" id="PF04402">
    <property type="entry name" value="SIMPL"/>
    <property type="match status" value="1"/>
</dbReference>
<dbReference type="Proteomes" id="UP000191554">
    <property type="component" value="Unassembled WGS sequence"/>
</dbReference>
<dbReference type="Gene3D" id="3.30.110.170">
    <property type="entry name" value="Protein of unknown function (DUF541), domain 1"/>
    <property type="match status" value="1"/>
</dbReference>
<name>A0A1V4SI26_RUMHU</name>
<dbReference type="OrthoDB" id="9785192at2"/>
<gene>
    <name evidence="1" type="ORF">CLHUN_32150</name>
</gene>
<keyword evidence="2" id="KW-1185">Reference proteome</keyword>
<dbReference type="AlphaFoldDB" id="A0A1V4SI26"/>
<accession>A0A1V4SI26</accession>
<dbReference type="PANTHER" id="PTHR34387:SF1">
    <property type="entry name" value="PERIPLASMIC IMMUNOGENIC PROTEIN"/>
    <property type="match status" value="1"/>
</dbReference>
<sequence>MNFIARKPRVGMLLLSVLLVISVLTTICFAEGNTTAAGGREEAGTISVTGTADVMVMPDEAVFSLAVETTNLEISKAKSENDTRIKKIKAITNELKIESKYVVTDYINVNPKYTYSNNGESIFKGYTVHRGLVITLKDLAKFEELLTSLLEAGANYIQNVQFKTTQLRKYKDEARTLAIRAAKEKASAMAKELGQTVGKASLIQEVQEDAISYYSPWSSAYSSANWAANSISNATSNVQMPAAQGSSDDDFSPGQIKVSARVSVTFNLN</sequence>
<dbReference type="PANTHER" id="PTHR34387">
    <property type="entry name" value="SLR1258 PROTEIN"/>
    <property type="match status" value="1"/>
</dbReference>
<dbReference type="Gene3D" id="3.30.70.2970">
    <property type="entry name" value="Protein of unknown function (DUF541), domain 2"/>
    <property type="match status" value="1"/>
</dbReference>
<dbReference type="InterPro" id="IPR007497">
    <property type="entry name" value="SIMPL/DUF541"/>
</dbReference>